<evidence type="ECO:0000313" key="3">
    <source>
        <dbReference type="Proteomes" id="UP000243478"/>
    </source>
</evidence>
<accession>A0A0F5ZQL0</accession>
<dbReference type="PATRIC" id="fig|40324.63.peg.3829"/>
<reference evidence="2 3" key="1">
    <citation type="submission" date="2015-03" db="EMBL/GenBank/DDBJ databases">
        <title>Draft genome of Stenotrophomonas maltophila isolated from urine specimen.</title>
        <authorList>
            <person name="Murugan N."/>
            <person name="Malathi J."/>
            <person name="Umashankar V."/>
            <person name="Madhavan H."/>
        </authorList>
    </citation>
    <scope>NUCLEOTIDE SEQUENCE [LARGE SCALE GENOMIC DNA]</scope>
    <source>
        <strain evidence="2 3">JMNMN1</strain>
    </source>
</reference>
<proteinExistence type="predicted"/>
<dbReference type="Proteomes" id="UP000243478">
    <property type="component" value="Unassembled WGS sequence"/>
</dbReference>
<gene>
    <name evidence="2" type="ORF">VM57_10365</name>
</gene>
<feature type="transmembrane region" description="Helical" evidence="1">
    <location>
        <begin position="6"/>
        <end position="23"/>
    </location>
</feature>
<organism evidence="2 3">
    <name type="scientific">Stenotrophomonas maltophilia</name>
    <name type="common">Pseudomonas maltophilia</name>
    <name type="synonym">Xanthomonas maltophilia</name>
    <dbReference type="NCBI Taxonomy" id="40324"/>
    <lineage>
        <taxon>Bacteria</taxon>
        <taxon>Pseudomonadati</taxon>
        <taxon>Pseudomonadota</taxon>
        <taxon>Gammaproteobacteria</taxon>
        <taxon>Lysobacterales</taxon>
        <taxon>Lysobacteraceae</taxon>
        <taxon>Stenotrophomonas</taxon>
        <taxon>Stenotrophomonas maltophilia group</taxon>
    </lineage>
</organism>
<dbReference type="RefSeq" id="WP_032127302.1">
    <property type="nucleotide sequence ID" value="NZ_CP076403.1"/>
</dbReference>
<dbReference type="AlphaFoldDB" id="A0A0F5ZQL0"/>
<keyword evidence="1" id="KW-1133">Transmembrane helix</keyword>
<comment type="caution">
    <text evidence="2">The sequence shown here is derived from an EMBL/GenBank/DDBJ whole genome shotgun (WGS) entry which is preliminary data.</text>
</comment>
<evidence type="ECO:0000256" key="1">
    <source>
        <dbReference type="SAM" id="Phobius"/>
    </source>
</evidence>
<name>A0A0F5ZQL0_STEMA</name>
<keyword evidence="1" id="KW-0812">Transmembrane</keyword>
<evidence type="ECO:0000313" key="2">
    <source>
        <dbReference type="EMBL" id="KKD57260.1"/>
    </source>
</evidence>
<dbReference type="EMBL" id="JZRZ01000018">
    <property type="protein sequence ID" value="KKD57260.1"/>
    <property type="molecule type" value="Genomic_DNA"/>
</dbReference>
<feature type="transmembrane region" description="Helical" evidence="1">
    <location>
        <begin position="57"/>
        <end position="75"/>
    </location>
</feature>
<sequence>MEPHYQLLASVLMGVFVFLFFLARDYFKSLGWMLGPFDPNLGYPSAAKLISAANKTMLVIGALLLIWAFIGPSPYRRNWELEAMGLALGALACYVLLILLASSRSRSTRQ</sequence>
<protein>
    <submittedName>
        <fullName evidence="2">Membrane protein</fullName>
    </submittedName>
</protein>
<keyword evidence="1" id="KW-0472">Membrane</keyword>
<feature type="transmembrane region" description="Helical" evidence="1">
    <location>
        <begin position="81"/>
        <end position="101"/>
    </location>
</feature>